<comment type="caution">
    <text evidence="2">The sequence shown here is derived from an EMBL/GenBank/DDBJ whole genome shotgun (WGS) entry which is preliminary data.</text>
</comment>
<dbReference type="RefSeq" id="WP_211470000.1">
    <property type="nucleotide sequence ID" value="NZ_JAGSXH010000093.1"/>
</dbReference>
<dbReference type="AlphaFoldDB" id="A0A8J7WS14"/>
<reference evidence="2" key="1">
    <citation type="submission" date="2021-04" db="EMBL/GenBank/DDBJ databases">
        <title>Genome based classification of Actinospica acidithermotolerans sp. nov., an actinobacterium isolated from an Indonesian hot spring.</title>
        <authorList>
            <person name="Kusuma A.B."/>
            <person name="Putra K.E."/>
            <person name="Nafisah S."/>
            <person name="Loh J."/>
            <person name="Nouioui I."/>
            <person name="Goodfellow M."/>
        </authorList>
    </citation>
    <scope>NUCLEOTIDE SEQUENCE</scope>
    <source>
        <strain evidence="2">DSM 45618</strain>
    </source>
</reference>
<evidence type="ECO:0000313" key="3">
    <source>
        <dbReference type="Proteomes" id="UP000677913"/>
    </source>
</evidence>
<feature type="transmembrane region" description="Helical" evidence="1">
    <location>
        <begin position="34"/>
        <end position="58"/>
    </location>
</feature>
<proteinExistence type="predicted"/>
<organism evidence="2 3">
    <name type="scientific">Actinocrinis puniceicyclus</name>
    <dbReference type="NCBI Taxonomy" id="977794"/>
    <lineage>
        <taxon>Bacteria</taxon>
        <taxon>Bacillati</taxon>
        <taxon>Actinomycetota</taxon>
        <taxon>Actinomycetes</taxon>
        <taxon>Catenulisporales</taxon>
        <taxon>Actinospicaceae</taxon>
        <taxon>Actinocrinis</taxon>
    </lineage>
</organism>
<keyword evidence="1" id="KW-0472">Membrane</keyword>
<name>A0A8J7WS14_9ACTN</name>
<protein>
    <submittedName>
        <fullName evidence="2">Uncharacterized protein</fullName>
    </submittedName>
</protein>
<keyword evidence="1" id="KW-0812">Transmembrane</keyword>
<accession>A0A8J7WS14</accession>
<keyword evidence="1" id="KW-1133">Transmembrane helix</keyword>
<evidence type="ECO:0000256" key="1">
    <source>
        <dbReference type="SAM" id="Phobius"/>
    </source>
</evidence>
<evidence type="ECO:0000313" key="2">
    <source>
        <dbReference type="EMBL" id="MBS2965645.1"/>
    </source>
</evidence>
<gene>
    <name evidence="2" type="ORF">KGA66_21520</name>
</gene>
<keyword evidence="3" id="KW-1185">Reference proteome</keyword>
<dbReference type="Proteomes" id="UP000677913">
    <property type="component" value="Unassembled WGS sequence"/>
</dbReference>
<sequence>MLPLITHLTATLHTARTRWRTARSAPERGDMPDQIVWIALLVILAITVVGIITAKVIAKANGIGM</sequence>
<dbReference type="EMBL" id="JAGSXH010000093">
    <property type="protein sequence ID" value="MBS2965645.1"/>
    <property type="molecule type" value="Genomic_DNA"/>
</dbReference>